<dbReference type="PANTHER" id="PTHR47293:SF15">
    <property type="entry name" value="JACALIN-RELATED LECTIN 19"/>
    <property type="match status" value="1"/>
</dbReference>
<dbReference type="EMBL" id="GL377634">
    <property type="protein sequence ID" value="EFJ13253.1"/>
    <property type="molecule type" value="Genomic_DNA"/>
</dbReference>
<keyword evidence="4" id="KW-1185">Reference proteome</keyword>
<gene>
    <name evidence="3" type="ORF">SELMODRAFT_424760</name>
</gene>
<dbReference type="InterPro" id="IPR001229">
    <property type="entry name" value="Jacalin-like_lectin_dom"/>
</dbReference>
<dbReference type="InParanoid" id="D8SQZ1"/>
<evidence type="ECO:0000256" key="1">
    <source>
        <dbReference type="SAM" id="SignalP"/>
    </source>
</evidence>
<organism evidence="4">
    <name type="scientific">Selaginella moellendorffii</name>
    <name type="common">Spikemoss</name>
    <dbReference type="NCBI Taxonomy" id="88036"/>
    <lineage>
        <taxon>Eukaryota</taxon>
        <taxon>Viridiplantae</taxon>
        <taxon>Streptophyta</taxon>
        <taxon>Embryophyta</taxon>
        <taxon>Tracheophyta</taxon>
        <taxon>Lycopodiopsida</taxon>
        <taxon>Selaginellales</taxon>
        <taxon>Selaginellaceae</taxon>
        <taxon>Selaginella</taxon>
    </lineage>
</organism>
<evidence type="ECO:0000259" key="2">
    <source>
        <dbReference type="PROSITE" id="PS51752"/>
    </source>
</evidence>
<dbReference type="OrthoDB" id="288590at2759"/>
<evidence type="ECO:0000313" key="3">
    <source>
        <dbReference type="EMBL" id="EFJ13253.1"/>
    </source>
</evidence>
<feature type="chain" id="PRO_5003122954" description="Jacalin-type lectin domain-containing protein" evidence="1">
    <location>
        <begin position="21"/>
        <end position="175"/>
    </location>
</feature>
<dbReference type="AlphaFoldDB" id="D8SQZ1"/>
<sequence>MAALLRSFVVLLLVVVTVEARSWSPLYGTNAGVGFNDTSSSSAIKTLTAIRVHYGWVIDGIQGQYATGSSSTWMANHGTTTQFTEIQVAYPSERFVRATGKYGPYSSEKNQGVTVTELSFVTYNNITGKSVTYGPYGGHETSGQTSFQTAAASEIVGLYGFTSDYMRGIGFALEP</sequence>
<dbReference type="PANTHER" id="PTHR47293">
    <property type="entry name" value="JACALIN-RELATED LECTIN 3"/>
    <property type="match status" value="1"/>
</dbReference>
<dbReference type="KEGG" id="smo:SELMODRAFT_424760"/>
<dbReference type="Gene3D" id="2.100.10.30">
    <property type="entry name" value="Jacalin-like lectin domain"/>
    <property type="match status" value="1"/>
</dbReference>
<dbReference type="Gramene" id="EFJ13253">
    <property type="protein sequence ID" value="EFJ13253"/>
    <property type="gene ID" value="SELMODRAFT_424760"/>
</dbReference>
<dbReference type="Pfam" id="PF01419">
    <property type="entry name" value="Jacalin"/>
    <property type="match status" value="1"/>
</dbReference>
<dbReference type="SMART" id="SM00915">
    <property type="entry name" value="Jacalin"/>
    <property type="match status" value="1"/>
</dbReference>
<accession>D8SQZ1</accession>
<dbReference type="SUPFAM" id="SSF51101">
    <property type="entry name" value="Mannose-binding lectins"/>
    <property type="match status" value="1"/>
</dbReference>
<dbReference type="InterPro" id="IPR036404">
    <property type="entry name" value="Jacalin-like_lectin_dom_sf"/>
</dbReference>
<feature type="domain" description="Jacalin-type lectin" evidence="2">
    <location>
        <begin position="21"/>
        <end position="175"/>
    </location>
</feature>
<name>D8SQZ1_SELML</name>
<keyword evidence="1" id="KW-0732">Signal</keyword>
<reference evidence="3 4" key="1">
    <citation type="journal article" date="2011" name="Science">
        <title>The Selaginella genome identifies genetic changes associated with the evolution of vascular plants.</title>
        <authorList>
            <person name="Banks J.A."/>
            <person name="Nishiyama T."/>
            <person name="Hasebe M."/>
            <person name="Bowman J.L."/>
            <person name="Gribskov M."/>
            <person name="dePamphilis C."/>
            <person name="Albert V.A."/>
            <person name="Aono N."/>
            <person name="Aoyama T."/>
            <person name="Ambrose B.A."/>
            <person name="Ashton N.W."/>
            <person name="Axtell M.J."/>
            <person name="Barker E."/>
            <person name="Barker M.S."/>
            <person name="Bennetzen J.L."/>
            <person name="Bonawitz N.D."/>
            <person name="Chapple C."/>
            <person name="Cheng C."/>
            <person name="Correa L.G."/>
            <person name="Dacre M."/>
            <person name="DeBarry J."/>
            <person name="Dreyer I."/>
            <person name="Elias M."/>
            <person name="Engstrom E.M."/>
            <person name="Estelle M."/>
            <person name="Feng L."/>
            <person name="Finet C."/>
            <person name="Floyd S.K."/>
            <person name="Frommer W.B."/>
            <person name="Fujita T."/>
            <person name="Gramzow L."/>
            <person name="Gutensohn M."/>
            <person name="Harholt J."/>
            <person name="Hattori M."/>
            <person name="Heyl A."/>
            <person name="Hirai T."/>
            <person name="Hiwatashi Y."/>
            <person name="Ishikawa M."/>
            <person name="Iwata M."/>
            <person name="Karol K.G."/>
            <person name="Koehler B."/>
            <person name="Kolukisaoglu U."/>
            <person name="Kubo M."/>
            <person name="Kurata T."/>
            <person name="Lalonde S."/>
            <person name="Li K."/>
            <person name="Li Y."/>
            <person name="Litt A."/>
            <person name="Lyons E."/>
            <person name="Manning G."/>
            <person name="Maruyama T."/>
            <person name="Michael T.P."/>
            <person name="Mikami K."/>
            <person name="Miyazaki S."/>
            <person name="Morinaga S."/>
            <person name="Murata T."/>
            <person name="Mueller-Roeber B."/>
            <person name="Nelson D.R."/>
            <person name="Obara M."/>
            <person name="Oguri Y."/>
            <person name="Olmstead R.G."/>
            <person name="Onodera N."/>
            <person name="Petersen B.L."/>
            <person name="Pils B."/>
            <person name="Prigge M."/>
            <person name="Rensing S.A."/>
            <person name="Riano-Pachon D.M."/>
            <person name="Roberts A.W."/>
            <person name="Sato Y."/>
            <person name="Scheller H.V."/>
            <person name="Schulz B."/>
            <person name="Schulz C."/>
            <person name="Shakirov E.V."/>
            <person name="Shibagaki N."/>
            <person name="Shinohara N."/>
            <person name="Shippen D.E."/>
            <person name="Soerensen I."/>
            <person name="Sotooka R."/>
            <person name="Sugimoto N."/>
            <person name="Sugita M."/>
            <person name="Sumikawa N."/>
            <person name="Tanurdzic M."/>
            <person name="Theissen G."/>
            <person name="Ulvskov P."/>
            <person name="Wakazuki S."/>
            <person name="Weng J.K."/>
            <person name="Willats W.W."/>
            <person name="Wipf D."/>
            <person name="Wolf P.G."/>
            <person name="Yang L."/>
            <person name="Zimmer A.D."/>
            <person name="Zhu Q."/>
            <person name="Mitros T."/>
            <person name="Hellsten U."/>
            <person name="Loque D."/>
            <person name="Otillar R."/>
            <person name="Salamov A."/>
            <person name="Schmutz J."/>
            <person name="Shapiro H."/>
            <person name="Lindquist E."/>
            <person name="Lucas S."/>
            <person name="Rokhsar D."/>
            <person name="Grigoriev I.V."/>
        </authorList>
    </citation>
    <scope>NUCLEOTIDE SEQUENCE [LARGE SCALE GENOMIC DNA]</scope>
</reference>
<evidence type="ECO:0000313" key="4">
    <source>
        <dbReference type="Proteomes" id="UP000001514"/>
    </source>
</evidence>
<proteinExistence type="predicted"/>
<protein>
    <recommendedName>
        <fullName evidence="2">Jacalin-type lectin domain-containing protein</fullName>
    </recommendedName>
</protein>
<dbReference type="PROSITE" id="PS51752">
    <property type="entry name" value="JACALIN_LECTIN"/>
    <property type="match status" value="1"/>
</dbReference>
<dbReference type="Proteomes" id="UP000001514">
    <property type="component" value="Unassembled WGS sequence"/>
</dbReference>
<feature type="signal peptide" evidence="1">
    <location>
        <begin position="1"/>
        <end position="20"/>
    </location>
</feature>
<dbReference type="HOGENOM" id="CLU_1535118_0_0_1"/>